<dbReference type="InterPro" id="IPR035901">
    <property type="entry name" value="GIY-YIG_endonuc_sf"/>
</dbReference>
<organism evidence="3 4">
    <name type="scientific">Porites lobata</name>
    <dbReference type="NCBI Taxonomy" id="104759"/>
    <lineage>
        <taxon>Eukaryota</taxon>
        <taxon>Metazoa</taxon>
        <taxon>Cnidaria</taxon>
        <taxon>Anthozoa</taxon>
        <taxon>Hexacorallia</taxon>
        <taxon>Scleractinia</taxon>
        <taxon>Fungiina</taxon>
        <taxon>Poritidae</taxon>
        <taxon>Porites</taxon>
    </lineage>
</organism>
<evidence type="ECO:0000259" key="1">
    <source>
        <dbReference type="PROSITE" id="PS50164"/>
    </source>
</evidence>
<dbReference type="InterPro" id="IPR000305">
    <property type="entry name" value="GIY-YIG_endonuc"/>
</dbReference>
<sequence length="639" mass="73610">MKLVLCRGLKFVIPQRQISAREVKANFEKAYWQLEPTLCDDKKELAKATLRSIALNYIDRKGPRPPKALVRSINQLKKRDDIVISKPDKGSGVVVMNKSDYIRLLSEASINDETKFQPVSLERPRTKGRPPKHYHPLLEKEKHLESVVRRILPKHIADTVCLKGSRLAHLYGLPKTHKERLAMRPILSATGTYNYTLAKWLDEKLKPLSVNNHTISDVFQFAEEICELDFNEDDILVSYDVSALFTNVPLEETIQILANKAFNQNRFNETYNLNITQEDLVELLRVATKHQLFQFNGSLYEQIDGVAMGSPLGPLMANTFMCSIEEKLESEDKLPSFYKRYVDDTLAAVKDISTATTFLATLNEAHPAISFTMEVANNNKLPFIGMELTKIGKRLETCVYRKTTNKGLLLHYQSHVDARYKRSLLMTMLNRAHCLSSSPDIFAEECDNLRGIFLKLRYPEKLINSTITRFIESRNQQQFREVQINAPVRIILPFKDQRSADIVRRQLSDLGKKINSDIRPVFTSKKIADDIRVAEAKPPLINQQCVVYEFKCDLCDADYVGYTRRHLFQRIVEHKHSAIGKHLRDSHNQENKDLTEQFTILKKCRGKFECLIYEMLFIQEKKPKLNTQSDSIKAKLFST</sequence>
<keyword evidence="4" id="KW-1185">Reference proteome</keyword>
<dbReference type="PROSITE" id="PS50878">
    <property type="entry name" value="RT_POL"/>
    <property type="match status" value="1"/>
</dbReference>
<dbReference type="InterPro" id="IPR058912">
    <property type="entry name" value="HTH_animal"/>
</dbReference>
<evidence type="ECO:0008006" key="5">
    <source>
        <dbReference type="Google" id="ProtNLM"/>
    </source>
</evidence>
<gene>
    <name evidence="3" type="ORF">PLOB_00016964</name>
</gene>
<comment type="caution">
    <text evidence="3">The sequence shown here is derived from an EMBL/GenBank/DDBJ whole genome shotgun (WGS) entry which is preliminary data.</text>
</comment>
<feature type="domain" description="Reverse transcriptase" evidence="2">
    <location>
        <begin position="154"/>
        <end position="395"/>
    </location>
</feature>
<dbReference type="SUPFAM" id="SSF82771">
    <property type="entry name" value="GIY-YIG endonuclease"/>
    <property type="match status" value="1"/>
</dbReference>
<dbReference type="Pfam" id="PF26215">
    <property type="entry name" value="HTH_animal"/>
    <property type="match status" value="1"/>
</dbReference>
<dbReference type="PROSITE" id="PS50164">
    <property type="entry name" value="GIY_YIG"/>
    <property type="match status" value="1"/>
</dbReference>
<evidence type="ECO:0000313" key="3">
    <source>
        <dbReference type="EMBL" id="CAH3175389.1"/>
    </source>
</evidence>
<evidence type="ECO:0000313" key="4">
    <source>
        <dbReference type="Proteomes" id="UP001159405"/>
    </source>
</evidence>
<dbReference type="InterPro" id="IPR000477">
    <property type="entry name" value="RT_dom"/>
</dbReference>
<protein>
    <recommendedName>
        <fullName evidence="5">Reverse transcriptase domain-containing protein</fullName>
    </recommendedName>
</protein>
<proteinExistence type="predicted"/>
<evidence type="ECO:0000259" key="2">
    <source>
        <dbReference type="PROSITE" id="PS50878"/>
    </source>
</evidence>
<feature type="domain" description="GIY-YIG" evidence="1">
    <location>
        <begin position="543"/>
        <end position="627"/>
    </location>
</feature>
<dbReference type="EMBL" id="CALNXK010000200">
    <property type="protein sequence ID" value="CAH3175389.1"/>
    <property type="molecule type" value="Genomic_DNA"/>
</dbReference>
<dbReference type="InterPro" id="IPR043502">
    <property type="entry name" value="DNA/RNA_pol_sf"/>
</dbReference>
<dbReference type="Pfam" id="PF01541">
    <property type="entry name" value="GIY-YIG"/>
    <property type="match status" value="1"/>
</dbReference>
<dbReference type="SUPFAM" id="SSF56672">
    <property type="entry name" value="DNA/RNA polymerases"/>
    <property type="match status" value="1"/>
</dbReference>
<dbReference type="PANTHER" id="PTHR21301:SF10">
    <property type="entry name" value="REVERSE TRANSCRIPTASE DOMAIN-CONTAINING PROTEIN"/>
    <property type="match status" value="1"/>
</dbReference>
<accession>A0ABN8R7S4</accession>
<dbReference type="Pfam" id="PF00078">
    <property type="entry name" value="RVT_1"/>
    <property type="match status" value="1"/>
</dbReference>
<reference evidence="3 4" key="1">
    <citation type="submission" date="2022-05" db="EMBL/GenBank/DDBJ databases">
        <authorList>
            <consortium name="Genoscope - CEA"/>
            <person name="William W."/>
        </authorList>
    </citation>
    <scope>NUCLEOTIDE SEQUENCE [LARGE SCALE GENOMIC DNA]</scope>
</reference>
<dbReference type="CDD" id="cd00304">
    <property type="entry name" value="RT_like"/>
    <property type="match status" value="1"/>
</dbReference>
<dbReference type="Proteomes" id="UP001159405">
    <property type="component" value="Unassembled WGS sequence"/>
</dbReference>
<name>A0ABN8R7S4_9CNID</name>
<dbReference type="PANTHER" id="PTHR21301">
    <property type="entry name" value="REVERSE TRANSCRIPTASE"/>
    <property type="match status" value="1"/>
</dbReference>